<reference evidence="3 4" key="1">
    <citation type="journal article" date="2011" name="Genome Biol.">
        <title>Comparative genome sequence analysis underscores mycoparasitism as the ancestral life style of Trichoderma.</title>
        <authorList>
            <person name="Kubicek C.P."/>
            <person name="Herrera-Estrella A."/>
            <person name="Seidl-Seiboth V."/>
            <person name="Martinez D.A."/>
            <person name="Druzhinina I.S."/>
            <person name="Thon M."/>
            <person name="Zeilinger S."/>
            <person name="Casas-Flores S."/>
            <person name="Horwitz B.A."/>
            <person name="Mukherjee P.K."/>
            <person name="Mukherjee M."/>
            <person name="Kredics L."/>
            <person name="Alcaraz L.D."/>
            <person name="Aerts A."/>
            <person name="Antal Z."/>
            <person name="Atanasova L."/>
            <person name="Cervantes-Badillo M.G."/>
            <person name="Challacombe J."/>
            <person name="Chertkov O."/>
            <person name="McCluskey K."/>
            <person name="Coulpier F."/>
            <person name="Deshpande N."/>
            <person name="von Doehren H."/>
            <person name="Ebbole D.J."/>
            <person name="Esquivel-Naranjo E.U."/>
            <person name="Fekete E."/>
            <person name="Flipphi M."/>
            <person name="Glaser F."/>
            <person name="Gomez-Rodriguez E.Y."/>
            <person name="Gruber S."/>
            <person name="Han C."/>
            <person name="Henrissat B."/>
            <person name="Hermosa R."/>
            <person name="Hernandez-Onate M."/>
            <person name="Karaffa L."/>
            <person name="Kosti I."/>
            <person name="Le Crom S."/>
            <person name="Lindquist E."/>
            <person name="Lucas S."/>
            <person name="Luebeck M."/>
            <person name="Luebeck P.S."/>
            <person name="Margeot A."/>
            <person name="Metz B."/>
            <person name="Misra M."/>
            <person name="Nevalainen H."/>
            <person name="Omann M."/>
            <person name="Packer N."/>
            <person name="Perrone G."/>
            <person name="Uresti-Rivera E.E."/>
            <person name="Salamov A."/>
            <person name="Schmoll M."/>
            <person name="Seiboth B."/>
            <person name="Shapiro H."/>
            <person name="Sukno S."/>
            <person name="Tamayo-Ramos J.A."/>
            <person name="Tisch D."/>
            <person name="Wiest A."/>
            <person name="Wilkinson H.H."/>
            <person name="Zhang M."/>
            <person name="Coutinho P.M."/>
            <person name="Kenerley C.M."/>
            <person name="Monte E."/>
            <person name="Baker S.E."/>
            <person name="Grigoriev I.V."/>
        </authorList>
    </citation>
    <scope>NUCLEOTIDE SEQUENCE [LARGE SCALE GENOMIC DNA]</scope>
    <source>
        <strain evidence="4">Gv29-8 / FGSC 10586</strain>
    </source>
</reference>
<protein>
    <recommendedName>
        <fullName evidence="2">NB-ARC domain-containing protein</fullName>
    </recommendedName>
</protein>
<dbReference type="PANTHER" id="PTHR46082">
    <property type="entry name" value="ATP/GTP-BINDING PROTEIN-RELATED"/>
    <property type="match status" value="1"/>
</dbReference>
<dbReference type="SUPFAM" id="SSF52540">
    <property type="entry name" value="P-loop containing nucleoside triphosphate hydrolases"/>
    <property type="match status" value="1"/>
</dbReference>
<dbReference type="PANTHER" id="PTHR46082:SF6">
    <property type="entry name" value="AAA+ ATPASE DOMAIN-CONTAINING PROTEIN-RELATED"/>
    <property type="match status" value="1"/>
</dbReference>
<feature type="region of interest" description="Disordered" evidence="1">
    <location>
        <begin position="1"/>
        <end position="25"/>
    </location>
</feature>
<proteinExistence type="predicted"/>
<dbReference type="Pfam" id="PF13424">
    <property type="entry name" value="TPR_12"/>
    <property type="match status" value="1"/>
</dbReference>
<dbReference type="RefSeq" id="XP_013954873.1">
    <property type="nucleotide sequence ID" value="XM_014099398.1"/>
</dbReference>
<feature type="domain" description="NB-ARC" evidence="2">
    <location>
        <begin position="98"/>
        <end position="255"/>
    </location>
</feature>
<dbReference type="AlphaFoldDB" id="G9MXR7"/>
<sequence length="589" mass="66486">MGDDCDNTADDRAPPLSRAGPSPSHTRFAAINETTFGDDTIIHQGDQKVHIGQLNHVINHYAGPPPQPESNPRCDSLHDGPDTPCWTVPFGRNKDFDDCQQTVISGLGGIGKTQVALEAAFRIRDKYPDCHVFWVPAIDTTTFENAYREIGRKLKLHGIDNNAADIKLLVKVALSQRIDNWLLIIDNADDAALFKTTTTTEGTSLSDSLPFSLKGSILFTTRNDEVTQQLDIRRENILHLAEMSRSEATNMLQKSLSAHQINDEQSLESLLEFLTDLPLAIKQASAYMIKTGMVVSKYLEHCRSSDEHLVELLSKDFNDRARYKTTKNPVATTWLISFRAISRDNPLAAKYLQFMAFVAEKDIPKHLLPLGDSELETYEAIGMLRAYAFISERAGQDAYDMHRLVRLVMQNWLRKEGDLQLCVTEVIKRLNTVFPRPRFSNKDAWARYLPHAIIALKFQDHSLDQASRSAVLSKTANSLYILGKYKDATMMDKQEIELATILQGTSHPYTLSRMSNLSSSLNRQGQYNEAEEINQQTLDLQLKFLGAEHPHTLTSMRNLSSSFFKQGQYKEAEEINRQTLDLQIKHTSS</sequence>
<dbReference type="GeneID" id="25789666"/>
<dbReference type="EMBL" id="ABDF02000078">
    <property type="protein sequence ID" value="EHK20678.1"/>
    <property type="molecule type" value="Genomic_DNA"/>
</dbReference>
<dbReference type="Gene3D" id="3.40.50.300">
    <property type="entry name" value="P-loop containing nucleotide triphosphate hydrolases"/>
    <property type="match status" value="1"/>
</dbReference>
<dbReference type="InterPro" id="IPR011990">
    <property type="entry name" value="TPR-like_helical_dom_sf"/>
</dbReference>
<dbReference type="Pfam" id="PF00931">
    <property type="entry name" value="NB-ARC"/>
    <property type="match status" value="1"/>
</dbReference>
<dbReference type="SUPFAM" id="SSF48452">
    <property type="entry name" value="TPR-like"/>
    <property type="match status" value="1"/>
</dbReference>
<dbReference type="InParanoid" id="G9MXR7"/>
<dbReference type="GO" id="GO:0043531">
    <property type="term" value="F:ADP binding"/>
    <property type="evidence" value="ECO:0007669"/>
    <property type="project" value="InterPro"/>
</dbReference>
<evidence type="ECO:0000313" key="3">
    <source>
        <dbReference type="EMBL" id="EHK20678.1"/>
    </source>
</evidence>
<dbReference type="Proteomes" id="UP000007115">
    <property type="component" value="Unassembled WGS sequence"/>
</dbReference>
<dbReference type="InterPro" id="IPR027417">
    <property type="entry name" value="P-loop_NTPase"/>
</dbReference>
<organism evidence="3 4">
    <name type="scientific">Hypocrea virens (strain Gv29-8 / FGSC 10586)</name>
    <name type="common">Gliocladium virens</name>
    <name type="synonym">Trichoderma virens</name>
    <dbReference type="NCBI Taxonomy" id="413071"/>
    <lineage>
        <taxon>Eukaryota</taxon>
        <taxon>Fungi</taxon>
        <taxon>Dikarya</taxon>
        <taxon>Ascomycota</taxon>
        <taxon>Pezizomycotina</taxon>
        <taxon>Sordariomycetes</taxon>
        <taxon>Hypocreomycetidae</taxon>
        <taxon>Hypocreales</taxon>
        <taxon>Hypocreaceae</taxon>
        <taxon>Trichoderma</taxon>
    </lineage>
</organism>
<comment type="caution">
    <text evidence="3">The sequence shown here is derived from an EMBL/GenBank/DDBJ whole genome shotgun (WGS) entry which is preliminary data.</text>
</comment>
<dbReference type="eggNOG" id="KOG1840">
    <property type="taxonomic scope" value="Eukaryota"/>
</dbReference>
<keyword evidence="4" id="KW-1185">Reference proteome</keyword>
<dbReference type="HOGENOM" id="CLU_000288_125_8_1"/>
<dbReference type="OMA" id="METGESH"/>
<evidence type="ECO:0000256" key="1">
    <source>
        <dbReference type="SAM" id="MobiDB-lite"/>
    </source>
</evidence>
<dbReference type="InterPro" id="IPR002182">
    <property type="entry name" value="NB-ARC"/>
</dbReference>
<gene>
    <name evidence="3" type="ORF">TRIVIDRAFT_192610</name>
</gene>
<dbReference type="VEuPathDB" id="FungiDB:TRIVIDRAFT_192610"/>
<accession>G9MXR7</accession>
<dbReference type="STRING" id="413071.G9MXR7"/>
<evidence type="ECO:0000313" key="4">
    <source>
        <dbReference type="Proteomes" id="UP000007115"/>
    </source>
</evidence>
<dbReference type="InterPro" id="IPR053137">
    <property type="entry name" value="NLR-like"/>
</dbReference>
<dbReference type="OrthoDB" id="4899463at2759"/>
<dbReference type="Gene3D" id="1.25.40.10">
    <property type="entry name" value="Tetratricopeptide repeat domain"/>
    <property type="match status" value="1"/>
</dbReference>
<evidence type="ECO:0000259" key="2">
    <source>
        <dbReference type="Pfam" id="PF00931"/>
    </source>
</evidence>
<name>G9MXR7_HYPVG</name>